<dbReference type="Proteomes" id="UP000468717">
    <property type="component" value="Unassembled WGS sequence"/>
</dbReference>
<sequence>MAASIMLAAFFMHENDASQHQALIMFRHYLIISRHYLALPSKASDNRRRTKIVHLQNITNVKICNIHGHLKK</sequence>
<comment type="caution">
    <text evidence="1">The sequence shown here is derived from an EMBL/GenBank/DDBJ whole genome shotgun (WGS) entry which is preliminary data.</text>
</comment>
<protein>
    <submittedName>
        <fullName evidence="1">Uncharacterized protein</fullName>
    </submittedName>
</protein>
<evidence type="ECO:0000313" key="2">
    <source>
        <dbReference type="Proteomes" id="UP000468717"/>
    </source>
</evidence>
<reference evidence="1 2" key="1">
    <citation type="submission" date="2019-10" db="EMBL/GenBank/DDBJ databases">
        <title>Three novel species isolated from a subtropical stream in China.</title>
        <authorList>
            <person name="Lu H."/>
        </authorList>
    </citation>
    <scope>NUCLEOTIDE SEQUENCE [LARGE SCALE GENOMIC DNA]</scope>
    <source>
        <strain evidence="1 2">FT13W</strain>
    </source>
</reference>
<gene>
    <name evidence="1" type="ORF">GCN75_00230</name>
</gene>
<proteinExistence type="predicted"/>
<dbReference type="EMBL" id="WFLI01000001">
    <property type="protein sequence ID" value="KAB8066737.1"/>
    <property type="molecule type" value="Genomic_DNA"/>
</dbReference>
<name>A0A6I1IHH0_9BURK</name>
<keyword evidence="2" id="KW-1185">Reference proteome</keyword>
<organism evidence="1 2">
    <name type="scientific">Janthinobacterium violaceinigrum</name>
    <dbReference type="NCBI Taxonomy" id="2654252"/>
    <lineage>
        <taxon>Bacteria</taxon>
        <taxon>Pseudomonadati</taxon>
        <taxon>Pseudomonadota</taxon>
        <taxon>Betaproteobacteria</taxon>
        <taxon>Burkholderiales</taxon>
        <taxon>Oxalobacteraceae</taxon>
        <taxon>Janthinobacterium</taxon>
    </lineage>
</organism>
<dbReference type="RefSeq" id="WP_152280821.1">
    <property type="nucleotide sequence ID" value="NZ_WFLI01000001.1"/>
</dbReference>
<evidence type="ECO:0000313" key="1">
    <source>
        <dbReference type="EMBL" id="KAB8066737.1"/>
    </source>
</evidence>
<accession>A0A6I1IHH0</accession>
<dbReference type="AlphaFoldDB" id="A0A6I1IHH0"/>